<sequence>MKIKSKRGAALAYVIIITAVMMVLASALILTAKANLEYTKNSLEGRQAYLDAKSAIEYAKAYLVKCPDSDDFSIVRNAGGSTFSVGSPGAADAIAVYNSKNKVINASAKYQSSDRVRKLGYQFSQDGEVGTNDFLVASQNYGKNLLYFSYGGFFSNPVSSLFPKILFNTHLPWDDSHQAPGGEIPDNWWNMIQNVSKYPVLFPYSVRALYGESYTLKAPQILLFGEDYSALCDEKTSIELNSDVIYIQSDIDVYSFIPVARPKLILKNSGRGVVVFQRDCKVDSIQISEGCYSFKSGTDLFKPKDVASLKKLNEIPDYAKVDKNVLEKPRDIISGDVQFPLENGAGWSLYGKIPDFSTSLESGEGKIVYWYLNDVSKWDTGKGRRTYDYSAKEIHLRYVSDNNIKISKDKTILFKADSVTLSFSANLKKNLPEITQSGPSSFLLKAAELSVSDPITVRYSGEKGPSSYEIRAGLYDSTPELNLFSEEARDYFKNTKPKPYSGENADMTGGVYTDGQ</sequence>
<feature type="region of interest" description="Disordered" evidence="1">
    <location>
        <begin position="494"/>
        <end position="516"/>
    </location>
</feature>
<gene>
    <name evidence="3" type="ORF">OUY18_09165</name>
</gene>
<keyword evidence="2" id="KW-0472">Membrane</keyword>
<keyword evidence="2" id="KW-0812">Transmembrane</keyword>
<keyword evidence="4" id="KW-1185">Reference proteome</keyword>
<evidence type="ECO:0000313" key="3">
    <source>
        <dbReference type="EMBL" id="MCY1714425.1"/>
    </source>
</evidence>
<evidence type="ECO:0000256" key="2">
    <source>
        <dbReference type="SAM" id="Phobius"/>
    </source>
</evidence>
<organism evidence="3 4">
    <name type="scientific">Caproiciproducens galactitolivorans</name>
    <dbReference type="NCBI Taxonomy" id="642589"/>
    <lineage>
        <taxon>Bacteria</taxon>
        <taxon>Bacillati</taxon>
        <taxon>Bacillota</taxon>
        <taxon>Clostridia</taxon>
        <taxon>Eubacteriales</taxon>
        <taxon>Acutalibacteraceae</taxon>
        <taxon>Caproiciproducens</taxon>
    </lineage>
</organism>
<comment type="caution">
    <text evidence="3">The sequence shown here is derived from an EMBL/GenBank/DDBJ whole genome shotgun (WGS) entry which is preliminary data.</text>
</comment>
<feature type="transmembrane region" description="Helical" evidence="2">
    <location>
        <begin position="12"/>
        <end position="32"/>
    </location>
</feature>
<dbReference type="RefSeq" id="WP_268058476.1">
    <property type="nucleotide sequence ID" value="NZ_JAPOHA010000008.1"/>
</dbReference>
<evidence type="ECO:0008006" key="5">
    <source>
        <dbReference type="Google" id="ProtNLM"/>
    </source>
</evidence>
<accession>A0ABT4BU52</accession>
<protein>
    <recommendedName>
        <fullName evidence="5">Flp pilus-assembly TadG-like N-terminal domain-containing protein</fullName>
    </recommendedName>
</protein>
<dbReference type="EMBL" id="JAPOHA010000008">
    <property type="protein sequence ID" value="MCY1714425.1"/>
    <property type="molecule type" value="Genomic_DNA"/>
</dbReference>
<evidence type="ECO:0000313" key="4">
    <source>
        <dbReference type="Proteomes" id="UP001082703"/>
    </source>
</evidence>
<evidence type="ECO:0000256" key="1">
    <source>
        <dbReference type="SAM" id="MobiDB-lite"/>
    </source>
</evidence>
<reference evidence="3 4" key="1">
    <citation type="submission" date="2022-11" db="EMBL/GenBank/DDBJ databases">
        <authorList>
            <person name="Caiyu Z."/>
        </authorList>
    </citation>
    <scope>NUCLEOTIDE SEQUENCE [LARGE SCALE GENOMIC DNA]</scope>
    <source>
        <strain evidence="3 4">YR-4</strain>
    </source>
</reference>
<keyword evidence="2" id="KW-1133">Transmembrane helix</keyword>
<proteinExistence type="predicted"/>
<dbReference type="Proteomes" id="UP001082703">
    <property type="component" value="Unassembled WGS sequence"/>
</dbReference>
<name>A0ABT4BU52_9FIRM</name>